<name>A0A4R4KJB2_9BACT</name>
<gene>
    <name evidence="1" type="ORF">EZE20_07600</name>
</gene>
<reference evidence="1 2" key="1">
    <citation type="submission" date="2019-02" db="EMBL/GenBank/DDBJ databases">
        <title>Arundinibacter roseus gen. nov., sp. nov., a new member of the family Cytophagaceae.</title>
        <authorList>
            <person name="Szuroczki S."/>
            <person name="Khayer B."/>
            <person name="Sproer C."/>
            <person name="Toumi M."/>
            <person name="Szabo A."/>
            <person name="Felfoldi T."/>
            <person name="Schumann P."/>
            <person name="Toth E."/>
        </authorList>
    </citation>
    <scope>NUCLEOTIDE SEQUENCE [LARGE SCALE GENOMIC DNA]</scope>
    <source>
        <strain evidence="1 2">DMA-k-7a</strain>
    </source>
</reference>
<accession>A0A4R4KJB2</accession>
<dbReference type="RefSeq" id="WP_132116149.1">
    <property type="nucleotide sequence ID" value="NZ_SMJU01000004.1"/>
</dbReference>
<evidence type="ECO:0000313" key="1">
    <source>
        <dbReference type="EMBL" id="TDB66972.1"/>
    </source>
</evidence>
<dbReference type="InterPro" id="IPR010321">
    <property type="entry name" value="DUF922"/>
</dbReference>
<dbReference type="EMBL" id="SMJU01000004">
    <property type="protein sequence ID" value="TDB66972.1"/>
    <property type="molecule type" value="Genomic_DNA"/>
</dbReference>
<organism evidence="1 2">
    <name type="scientific">Arundinibacter roseus</name>
    <dbReference type="NCBI Taxonomy" id="2070510"/>
    <lineage>
        <taxon>Bacteria</taxon>
        <taxon>Pseudomonadati</taxon>
        <taxon>Bacteroidota</taxon>
        <taxon>Cytophagia</taxon>
        <taxon>Cytophagales</taxon>
        <taxon>Spirosomataceae</taxon>
        <taxon>Arundinibacter</taxon>
    </lineage>
</organism>
<proteinExistence type="predicted"/>
<dbReference type="AlphaFoldDB" id="A0A4R4KJB2"/>
<evidence type="ECO:0008006" key="3">
    <source>
        <dbReference type="Google" id="ProtNLM"/>
    </source>
</evidence>
<keyword evidence="2" id="KW-1185">Reference proteome</keyword>
<comment type="caution">
    <text evidence="1">The sequence shown here is derived from an EMBL/GenBank/DDBJ whole genome shotgun (WGS) entry which is preliminary data.</text>
</comment>
<dbReference type="OrthoDB" id="5431540at2"/>
<dbReference type="Proteomes" id="UP000295706">
    <property type="component" value="Unassembled WGS sequence"/>
</dbReference>
<protein>
    <recommendedName>
        <fullName evidence="3">DUF922 domain-containing protein</fullName>
    </recommendedName>
</protein>
<evidence type="ECO:0000313" key="2">
    <source>
        <dbReference type="Proteomes" id="UP000295706"/>
    </source>
</evidence>
<dbReference type="Pfam" id="PF06037">
    <property type="entry name" value="DUF922"/>
    <property type="match status" value="1"/>
</dbReference>
<sequence length="371" mass="42915">MAFILINNRNWLRLLPLLLLFLVQIAGKAQSVPTANLQFQKEKIALANTRSYYVLDVIDKRKLKPNELGEINLLGKPNNLVIQPTLARALYDFWSGSTRVRNELSVPLEIILEDVSVSEKRIAPNKIAGELKVRVSFQWTRSMEPLHLTTYQSASTYTRPEGSYDHEVVFRRMLTGAIKHFDSWIGQNDGKNPLLARGVKLVFDEVDYAEKGDTVFYKPSRKLTWEDFQGSYNRPGSKYSAAVFSSLSYEGGSRMRNNLLEIRISLKVFMVKSMSWGRPEARNTYTLSHEQLHFDITRIVAERFKEKLKKMDLTIENYDSQIQYEFLETFRELNTEQEAYDGQTSHGLNSTQQAEWHRKIKAEIARIYQGT</sequence>